<feature type="transmembrane region" description="Helical" evidence="9">
    <location>
        <begin position="46"/>
        <end position="66"/>
    </location>
</feature>
<dbReference type="RefSeq" id="XP_041418365.1">
    <property type="nucleotide sequence ID" value="XM_041562431.1"/>
</dbReference>
<feature type="transmembrane region" description="Helical" evidence="9">
    <location>
        <begin position="156"/>
        <end position="177"/>
    </location>
</feature>
<evidence type="ECO:0000256" key="2">
    <source>
        <dbReference type="ARBA" id="ARBA00022475"/>
    </source>
</evidence>
<dbReference type="PANTHER" id="PTHR22750">
    <property type="entry name" value="G-PROTEIN COUPLED RECEPTOR"/>
    <property type="match status" value="1"/>
</dbReference>
<dbReference type="AlphaFoldDB" id="A0A8J1KM31"/>
<evidence type="ECO:0000259" key="10">
    <source>
        <dbReference type="PROSITE" id="PS50262"/>
    </source>
</evidence>
<evidence type="ECO:0000313" key="12">
    <source>
        <dbReference type="RefSeq" id="XP_041418365.1"/>
    </source>
</evidence>
<dbReference type="Pfam" id="PF00001">
    <property type="entry name" value="7tm_1"/>
    <property type="match status" value="1"/>
</dbReference>
<feature type="transmembrane region" description="Helical" evidence="9">
    <location>
        <begin position="78"/>
        <end position="98"/>
    </location>
</feature>
<keyword evidence="8" id="KW-0807">Transducer</keyword>
<evidence type="ECO:0000313" key="11">
    <source>
        <dbReference type="Proteomes" id="UP000186698"/>
    </source>
</evidence>
<dbReference type="GeneID" id="121393593"/>
<dbReference type="GO" id="GO:0005886">
    <property type="term" value="C:plasma membrane"/>
    <property type="evidence" value="ECO:0007669"/>
    <property type="project" value="UniProtKB-SubCell"/>
</dbReference>
<dbReference type="SUPFAM" id="SSF81321">
    <property type="entry name" value="Family A G protein-coupled receptor-like"/>
    <property type="match status" value="1"/>
</dbReference>
<dbReference type="KEGG" id="xla:121393593"/>
<dbReference type="InterPro" id="IPR017452">
    <property type="entry name" value="GPCR_Rhodpsn_7TM"/>
</dbReference>
<name>A0A8J1KM31_XENLA</name>
<comment type="subcellular location">
    <subcellularLocation>
        <location evidence="1">Cell membrane</location>
        <topology evidence="1">Multi-pass membrane protein</topology>
    </subcellularLocation>
</comment>
<evidence type="ECO:0000256" key="4">
    <source>
        <dbReference type="ARBA" id="ARBA00022989"/>
    </source>
</evidence>
<evidence type="ECO:0000256" key="3">
    <source>
        <dbReference type="ARBA" id="ARBA00022692"/>
    </source>
</evidence>
<keyword evidence="6 9" id="KW-0472">Membrane</keyword>
<dbReference type="PROSITE" id="PS50262">
    <property type="entry name" value="G_PROTEIN_RECEP_F1_2"/>
    <property type="match status" value="1"/>
</dbReference>
<keyword evidence="11" id="KW-1185">Reference proteome</keyword>
<evidence type="ECO:0000256" key="9">
    <source>
        <dbReference type="SAM" id="Phobius"/>
    </source>
</evidence>
<protein>
    <submittedName>
        <fullName evidence="12">Uncharacterized protein LOC121393593</fullName>
    </submittedName>
</protein>
<evidence type="ECO:0000256" key="7">
    <source>
        <dbReference type="ARBA" id="ARBA00023170"/>
    </source>
</evidence>
<feature type="transmembrane region" description="Helical" evidence="9">
    <location>
        <begin position="6"/>
        <end position="34"/>
    </location>
</feature>
<evidence type="ECO:0000256" key="1">
    <source>
        <dbReference type="ARBA" id="ARBA00004651"/>
    </source>
</evidence>
<dbReference type="InterPro" id="IPR000276">
    <property type="entry name" value="GPCR_Rhodpsn"/>
</dbReference>
<feature type="domain" description="G-protein coupled receptors family 1 profile" evidence="10">
    <location>
        <begin position="25"/>
        <end position="174"/>
    </location>
</feature>
<keyword evidence="7" id="KW-0675">Receptor</keyword>
<evidence type="ECO:0000256" key="8">
    <source>
        <dbReference type="ARBA" id="ARBA00023224"/>
    </source>
</evidence>
<evidence type="ECO:0000256" key="5">
    <source>
        <dbReference type="ARBA" id="ARBA00023040"/>
    </source>
</evidence>
<evidence type="ECO:0000256" key="6">
    <source>
        <dbReference type="ARBA" id="ARBA00023136"/>
    </source>
</evidence>
<accession>A0A8J1KM31</accession>
<keyword evidence="2" id="KW-1003">Cell membrane</keyword>
<keyword evidence="5" id="KW-0297">G-protein coupled receptor</keyword>
<keyword evidence="3 9" id="KW-0812">Transmembrane</keyword>
<proteinExistence type="predicted"/>
<organism evidence="11 12">
    <name type="scientific">Xenopus laevis</name>
    <name type="common">African clawed frog</name>
    <dbReference type="NCBI Taxonomy" id="8355"/>
    <lineage>
        <taxon>Eukaryota</taxon>
        <taxon>Metazoa</taxon>
        <taxon>Chordata</taxon>
        <taxon>Craniata</taxon>
        <taxon>Vertebrata</taxon>
        <taxon>Euteleostomi</taxon>
        <taxon>Amphibia</taxon>
        <taxon>Batrachia</taxon>
        <taxon>Anura</taxon>
        <taxon>Pipoidea</taxon>
        <taxon>Pipidae</taxon>
        <taxon>Xenopodinae</taxon>
        <taxon>Xenopus</taxon>
        <taxon>Xenopus</taxon>
    </lineage>
</organism>
<keyword evidence="4 9" id="KW-1133">Transmembrane helix</keyword>
<dbReference type="OrthoDB" id="9938815at2759"/>
<reference evidence="12" key="1">
    <citation type="submission" date="2025-08" db="UniProtKB">
        <authorList>
            <consortium name="RefSeq"/>
        </authorList>
    </citation>
    <scope>IDENTIFICATION</scope>
    <source>
        <strain evidence="12">J_2021</strain>
        <tissue evidence="12">Erythrocytes</tissue>
    </source>
</reference>
<dbReference type="Gene3D" id="1.20.1070.10">
    <property type="entry name" value="Rhodopsin 7-helix transmembrane proteins"/>
    <property type="match status" value="1"/>
</dbReference>
<feature type="transmembrane region" description="Helical" evidence="9">
    <location>
        <begin position="119"/>
        <end position="136"/>
    </location>
</feature>
<dbReference type="Proteomes" id="UP000186698">
    <property type="component" value="Chromosome 1L"/>
</dbReference>
<gene>
    <name evidence="12" type="primary">LOC121393593</name>
</gene>
<dbReference type="GO" id="GO:0004930">
    <property type="term" value="F:G protein-coupled receptor activity"/>
    <property type="evidence" value="ECO:0007669"/>
    <property type="project" value="UniProtKB-KW"/>
</dbReference>
<sequence>MITCRLLLYNIIGVIFLSILSSQCELYFAVVYPFQYVRSMTKSRTVGILVFCWIFPSIMTLIYGLFEESTSTFKGISNIVSNLCVFIIMFGLNIKLYLIAKSQQQREHSGTQDTKKSSLRLIIVVSFTFLLLWTPATANECVCSLCTCRTFERDAINPFSILIVVASVVNPILYLCGSRAVRAALWKNKVPCTFCKRNINPQNQGDEEIPGSK</sequence>